<proteinExistence type="predicted"/>
<organism evidence="2">
    <name type="scientific">marine sediment metagenome</name>
    <dbReference type="NCBI Taxonomy" id="412755"/>
    <lineage>
        <taxon>unclassified sequences</taxon>
        <taxon>metagenomes</taxon>
        <taxon>ecological metagenomes</taxon>
    </lineage>
</organism>
<evidence type="ECO:0000313" key="2">
    <source>
        <dbReference type="EMBL" id="GAG43762.1"/>
    </source>
</evidence>
<dbReference type="EMBL" id="BARS01051263">
    <property type="protein sequence ID" value="GAG43762.1"/>
    <property type="molecule type" value="Genomic_DNA"/>
</dbReference>
<reference evidence="2" key="1">
    <citation type="journal article" date="2014" name="Front. Microbiol.">
        <title>High frequency of phylogenetically diverse reductive dehalogenase-homologous genes in deep subseafloor sedimentary metagenomes.</title>
        <authorList>
            <person name="Kawai M."/>
            <person name="Futagami T."/>
            <person name="Toyoda A."/>
            <person name="Takaki Y."/>
            <person name="Nishi S."/>
            <person name="Hori S."/>
            <person name="Arai W."/>
            <person name="Tsubouchi T."/>
            <person name="Morono Y."/>
            <person name="Uchiyama I."/>
            <person name="Ito T."/>
            <person name="Fujiyama A."/>
            <person name="Inagaki F."/>
            <person name="Takami H."/>
        </authorList>
    </citation>
    <scope>NUCLEOTIDE SEQUENCE</scope>
    <source>
        <strain evidence="2">Expedition CK06-06</strain>
    </source>
</reference>
<name>X0Y8Y1_9ZZZZ</name>
<dbReference type="Pfam" id="PF00753">
    <property type="entry name" value="Lactamase_B"/>
    <property type="match status" value="1"/>
</dbReference>
<evidence type="ECO:0000259" key="1">
    <source>
        <dbReference type="Pfam" id="PF00753"/>
    </source>
</evidence>
<sequence>MGYIYQPGKFNENTWLIDAAMKNTEGNRVCNGYAAYLIKTDDDANCLINPGARTGAESIYKELKRLGAWPLQKLILTHSHWDHSQGIVYFREKVEEEGLAPIELFASEKAIPYLKDQSYNTCFV</sequence>
<feature type="non-terminal residue" evidence="2">
    <location>
        <position position="124"/>
    </location>
</feature>
<dbReference type="Gene3D" id="3.60.15.10">
    <property type="entry name" value="Ribonuclease Z/Hydroxyacylglutathione hydrolase-like"/>
    <property type="match status" value="1"/>
</dbReference>
<dbReference type="AlphaFoldDB" id="X0Y8Y1"/>
<accession>X0Y8Y1</accession>
<comment type="caution">
    <text evidence="2">The sequence shown here is derived from an EMBL/GenBank/DDBJ whole genome shotgun (WGS) entry which is preliminary data.</text>
</comment>
<dbReference type="InterPro" id="IPR001279">
    <property type="entry name" value="Metallo-B-lactamas"/>
</dbReference>
<dbReference type="InterPro" id="IPR036866">
    <property type="entry name" value="RibonucZ/Hydroxyglut_hydro"/>
</dbReference>
<dbReference type="CDD" id="cd06262">
    <property type="entry name" value="metallo-hydrolase-like_MBL-fold"/>
    <property type="match status" value="1"/>
</dbReference>
<protein>
    <recommendedName>
        <fullName evidence="1">Metallo-beta-lactamase domain-containing protein</fullName>
    </recommendedName>
</protein>
<dbReference type="SUPFAM" id="SSF56281">
    <property type="entry name" value="Metallo-hydrolase/oxidoreductase"/>
    <property type="match status" value="1"/>
</dbReference>
<gene>
    <name evidence="2" type="ORF">S01H1_76396</name>
</gene>
<feature type="domain" description="Metallo-beta-lactamase" evidence="1">
    <location>
        <begin position="34"/>
        <end position="93"/>
    </location>
</feature>